<evidence type="ECO:0000256" key="3">
    <source>
        <dbReference type="ARBA" id="ARBA00022597"/>
    </source>
</evidence>
<dbReference type="PROSITE" id="PS00371">
    <property type="entry name" value="PTS_EIIA_TYPE_1_HIS"/>
    <property type="match status" value="1"/>
</dbReference>
<keyword evidence="9" id="KW-1185">Reference proteome</keyword>
<dbReference type="InterPro" id="IPR001127">
    <property type="entry name" value="PTS_EIIA_1_perm"/>
</dbReference>
<evidence type="ECO:0000256" key="1">
    <source>
        <dbReference type="ARBA" id="ARBA00004496"/>
    </source>
</evidence>
<dbReference type="EMBL" id="JABGBW010000004">
    <property type="protein sequence ID" value="MBC2576358.1"/>
    <property type="molecule type" value="Genomic_DNA"/>
</dbReference>
<protein>
    <submittedName>
        <fullName evidence="8">PTS glucose transporter subunit IIA</fullName>
    </submittedName>
</protein>
<dbReference type="RefSeq" id="WP_185624383.1">
    <property type="nucleotide sequence ID" value="NZ_JABGBW010000004.1"/>
</dbReference>
<reference evidence="8 9" key="1">
    <citation type="submission" date="2020-05" db="EMBL/GenBank/DDBJ databases">
        <title>Draft genome of xy-202 and genomic insight in genome of the genus Peptostreptococcus.</title>
        <authorList>
            <person name="Zhang Z."/>
        </authorList>
    </citation>
    <scope>NUCLEOTIDE SEQUENCE [LARGE SCALE GENOMIC DNA]</scope>
    <source>
        <strain evidence="8 9">DSM 27025</strain>
    </source>
</reference>
<evidence type="ECO:0000256" key="2">
    <source>
        <dbReference type="ARBA" id="ARBA00022448"/>
    </source>
</evidence>
<dbReference type="PROSITE" id="PS51093">
    <property type="entry name" value="PTS_EIIA_TYPE_1"/>
    <property type="match status" value="1"/>
</dbReference>
<keyword evidence="5" id="KW-0598">Phosphotransferase system</keyword>
<dbReference type="Pfam" id="PF00358">
    <property type="entry name" value="PTS_EIIA_1"/>
    <property type="match status" value="1"/>
</dbReference>
<dbReference type="Proteomes" id="UP000713904">
    <property type="component" value="Unassembled WGS sequence"/>
</dbReference>
<gene>
    <name evidence="8" type="ORF">HLB29_06630</name>
</gene>
<comment type="caution">
    <text evidence="8">The sequence shown here is derived from an EMBL/GenBank/DDBJ whole genome shotgun (WGS) entry which is preliminary data.</text>
</comment>
<keyword evidence="6" id="KW-0418">Kinase</keyword>
<sequence length="157" mass="16911">MLGLFKKKGIELVAPATGKVIDIKEVNDGVFSEKMLGDGIAIIPESGEIVSPFDGKVVSIFDTLHAITLQKDGINVLIHIGLDTVALKGEGFRAFVKEGQDVSKGDKLIEADLDFLAEKGCRTEIPVVIVESEYNSLESKKKGESVEKGKDVVLLVK</sequence>
<dbReference type="PANTHER" id="PTHR45008">
    <property type="entry name" value="PTS SYSTEM GLUCOSE-SPECIFIC EIIA COMPONENT"/>
    <property type="match status" value="1"/>
</dbReference>
<evidence type="ECO:0000313" key="8">
    <source>
        <dbReference type="EMBL" id="MBC2576358.1"/>
    </source>
</evidence>
<dbReference type="InterPro" id="IPR011055">
    <property type="entry name" value="Dup_hybrid_motif"/>
</dbReference>
<keyword evidence="4" id="KW-0808">Transferase</keyword>
<name>A0ABR6TLR7_9FIRM</name>
<evidence type="ECO:0000259" key="7">
    <source>
        <dbReference type="PROSITE" id="PS51093"/>
    </source>
</evidence>
<dbReference type="PANTHER" id="PTHR45008:SF1">
    <property type="entry name" value="PTS SYSTEM GLUCOSE-SPECIFIC EIIA COMPONENT"/>
    <property type="match status" value="1"/>
</dbReference>
<evidence type="ECO:0000256" key="6">
    <source>
        <dbReference type="ARBA" id="ARBA00022777"/>
    </source>
</evidence>
<evidence type="ECO:0000313" key="9">
    <source>
        <dbReference type="Proteomes" id="UP000713904"/>
    </source>
</evidence>
<dbReference type="Gene3D" id="2.70.70.10">
    <property type="entry name" value="Glucose Permease (Domain IIA)"/>
    <property type="match status" value="1"/>
</dbReference>
<dbReference type="InterPro" id="IPR050890">
    <property type="entry name" value="PTS_EIIA_component"/>
</dbReference>
<accession>A0ABR6TLR7</accession>
<dbReference type="NCBIfam" id="TIGR00830">
    <property type="entry name" value="PTBA"/>
    <property type="match status" value="1"/>
</dbReference>
<organism evidence="8 9">
    <name type="scientific">Peptostreptococcus canis</name>
    <dbReference type="NCBI Taxonomy" id="1159213"/>
    <lineage>
        <taxon>Bacteria</taxon>
        <taxon>Bacillati</taxon>
        <taxon>Bacillota</taxon>
        <taxon>Clostridia</taxon>
        <taxon>Peptostreptococcales</taxon>
        <taxon>Peptostreptococcaceae</taxon>
        <taxon>Peptostreptococcus</taxon>
    </lineage>
</organism>
<keyword evidence="2" id="KW-0813">Transport</keyword>
<evidence type="ECO:0000256" key="4">
    <source>
        <dbReference type="ARBA" id="ARBA00022679"/>
    </source>
</evidence>
<feature type="domain" description="PTS EIIA type-1" evidence="7">
    <location>
        <begin position="28"/>
        <end position="131"/>
    </location>
</feature>
<comment type="subcellular location">
    <subcellularLocation>
        <location evidence="1">Cytoplasm</location>
    </subcellularLocation>
</comment>
<keyword evidence="3 8" id="KW-0762">Sugar transport</keyword>
<dbReference type="SUPFAM" id="SSF51261">
    <property type="entry name" value="Duplicated hybrid motif"/>
    <property type="match status" value="1"/>
</dbReference>
<proteinExistence type="predicted"/>
<evidence type="ECO:0000256" key="5">
    <source>
        <dbReference type="ARBA" id="ARBA00022683"/>
    </source>
</evidence>